<dbReference type="GO" id="GO:0003676">
    <property type="term" value="F:nucleic acid binding"/>
    <property type="evidence" value="ECO:0007669"/>
    <property type="project" value="InterPro"/>
</dbReference>
<dbReference type="eggNOG" id="COG0817">
    <property type="taxonomic scope" value="Bacteria"/>
</dbReference>
<dbReference type="Proteomes" id="UP000000268">
    <property type="component" value="Chromosome"/>
</dbReference>
<accession>B0CCS2</accession>
<proteinExistence type="predicted"/>
<dbReference type="InterPro" id="IPR036397">
    <property type="entry name" value="RNaseH_sf"/>
</dbReference>
<dbReference type="Gene3D" id="3.30.420.10">
    <property type="entry name" value="Ribonuclease H-like superfamily/Ribonuclease H"/>
    <property type="match status" value="1"/>
</dbReference>
<evidence type="ECO:0000313" key="1">
    <source>
        <dbReference type="EMBL" id="ABW29234.1"/>
    </source>
</evidence>
<dbReference type="STRING" id="329726.AM1_4255"/>
<reference evidence="1 2" key="1">
    <citation type="journal article" date="2008" name="Proc. Natl. Acad. Sci. U.S.A.">
        <title>Niche adaptation and genome expansion in the chlorophyll d-producing cyanobacterium Acaryochloris marina.</title>
        <authorList>
            <person name="Swingley W.D."/>
            <person name="Chen M."/>
            <person name="Cheung P.C."/>
            <person name="Conrad A.L."/>
            <person name="Dejesa L.C."/>
            <person name="Hao J."/>
            <person name="Honchak B.M."/>
            <person name="Karbach L.E."/>
            <person name="Kurdoglu A."/>
            <person name="Lahiri S."/>
            <person name="Mastrian S.D."/>
            <person name="Miyashita H."/>
            <person name="Page L."/>
            <person name="Ramakrishna P."/>
            <person name="Satoh S."/>
            <person name="Sattley W.M."/>
            <person name="Shimada Y."/>
            <person name="Taylor H.L."/>
            <person name="Tomo T."/>
            <person name="Tsuchiya T."/>
            <person name="Wang Z.T."/>
            <person name="Raymond J."/>
            <person name="Mimuro M."/>
            <person name="Blankenship R.E."/>
            <person name="Touchman J.W."/>
        </authorList>
    </citation>
    <scope>NUCLEOTIDE SEQUENCE [LARGE SCALE GENOMIC DNA]</scope>
    <source>
        <strain evidence="2">MBIC 11017</strain>
    </source>
</reference>
<dbReference type="InterPro" id="IPR012337">
    <property type="entry name" value="RNaseH-like_sf"/>
</dbReference>
<dbReference type="HOGENOM" id="CLU_140844_0_0_3"/>
<dbReference type="EMBL" id="CP000828">
    <property type="protein sequence ID" value="ABW29234.1"/>
    <property type="molecule type" value="Genomic_DNA"/>
</dbReference>
<dbReference type="AlphaFoldDB" id="B0CCS2"/>
<organism evidence="1 2">
    <name type="scientific">Acaryochloris marina (strain MBIC 11017)</name>
    <dbReference type="NCBI Taxonomy" id="329726"/>
    <lineage>
        <taxon>Bacteria</taxon>
        <taxon>Bacillati</taxon>
        <taxon>Cyanobacteriota</taxon>
        <taxon>Cyanophyceae</taxon>
        <taxon>Acaryochloridales</taxon>
        <taxon>Acaryochloridaceae</taxon>
        <taxon>Acaryochloris</taxon>
    </lineage>
</organism>
<dbReference type="KEGG" id="amr:AM1_4255"/>
<sequence length="170" mass="18218">MNSQRKSTLHQSLIAIDPGLKGGIAFQNHQATIAKPLPTSGKDLDLVTLATWVEAAQPQLAIVEKVGAMPKQGVASTFKFGSGYGGLLGICAALQIPVELVTPQRWKRVVLAGTTKDKDAAIAYCRRAFPDIELIQPGCRKPHDGVADALCLLKFGIREFLGIESQEKAV</sequence>
<name>B0CCS2_ACAM1</name>
<gene>
    <name evidence="1" type="ordered locus">AM1_4255</name>
</gene>
<evidence type="ECO:0000313" key="2">
    <source>
        <dbReference type="Proteomes" id="UP000000268"/>
    </source>
</evidence>
<protein>
    <submittedName>
        <fullName evidence="1">Uncharacterized protein</fullName>
    </submittedName>
</protein>
<dbReference type="SUPFAM" id="SSF53098">
    <property type="entry name" value="Ribonuclease H-like"/>
    <property type="match status" value="1"/>
</dbReference>
<keyword evidence="2" id="KW-1185">Reference proteome</keyword>
<dbReference type="RefSeq" id="WP_012164565.1">
    <property type="nucleotide sequence ID" value="NC_009925.1"/>
</dbReference>
<dbReference type="CDD" id="cd22992">
    <property type="entry name" value="MOC1"/>
    <property type="match status" value="1"/>
</dbReference>